<dbReference type="EMBL" id="PGVE01000029">
    <property type="protein sequence ID" value="PLS06943.1"/>
    <property type="molecule type" value="Genomic_DNA"/>
</dbReference>
<feature type="domain" description="3-hydroxyacyl-CoA dehydrogenase NAD binding" evidence="6">
    <location>
        <begin position="7"/>
        <end position="186"/>
    </location>
</feature>
<dbReference type="InterPro" id="IPR036291">
    <property type="entry name" value="NAD(P)-bd_dom_sf"/>
</dbReference>
<dbReference type="Pfam" id="PF02737">
    <property type="entry name" value="3HCDH_N"/>
    <property type="match status" value="1"/>
</dbReference>
<dbReference type="InterPro" id="IPR022694">
    <property type="entry name" value="3-OHacyl-CoA_DH"/>
</dbReference>
<dbReference type="GO" id="GO:0006631">
    <property type="term" value="P:fatty acid metabolic process"/>
    <property type="evidence" value="ECO:0007669"/>
    <property type="project" value="InterPro"/>
</dbReference>
<evidence type="ECO:0000256" key="4">
    <source>
        <dbReference type="PIRSR" id="PIRSR000105-1"/>
    </source>
</evidence>
<evidence type="ECO:0000313" key="7">
    <source>
        <dbReference type="EMBL" id="PLS06943.1"/>
    </source>
</evidence>
<dbReference type="Proteomes" id="UP000234950">
    <property type="component" value="Unassembled WGS sequence"/>
</dbReference>
<organism evidence="7 8">
    <name type="scientific">Neobacillus cucumis</name>
    <dbReference type="NCBI Taxonomy" id="1740721"/>
    <lineage>
        <taxon>Bacteria</taxon>
        <taxon>Bacillati</taxon>
        <taxon>Bacillota</taxon>
        <taxon>Bacilli</taxon>
        <taxon>Bacillales</taxon>
        <taxon>Bacillaceae</taxon>
        <taxon>Neobacillus</taxon>
    </lineage>
</organism>
<comment type="caution">
    <text evidence="7">The sequence shown here is derived from an EMBL/GenBank/DDBJ whole genome shotgun (WGS) entry which is preliminary data.</text>
</comment>
<dbReference type="GO" id="GO:0016616">
    <property type="term" value="F:oxidoreductase activity, acting on the CH-OH group of donors, NAD or NADP as acceptor"/>
    <property type="evidence" value="ECO:0007669"/>
    <property type="project" value="InterPro"/>
</dbReference>
<dbReference type="RefSeq" id="WP_101647113.1">
    <property type="nucleotide sequence ID" value="NZ_PGVE01000029.1"/>
</dbReference>
<proteinExistence type="inferred from homology"/>
<sequence length="314" mass="35266">MLGNEHISIIGSGTMGHSIALSIGLAGLDVMVWGNNQDDLERGKRGFLEKLEVLHRYEVIDTQEAEQIKERVVFTDILEECVREATFIIEAIPETLELKQEWFQKLDHLCGPETILASNTSGLSPSDIALHTSHPERTVVTHFWNPGHLIPLVEIVRGKDTSDRTVERALDLLKKMNKKPIVVQKEILGAIGNRLQYALFREAQYILEQGAASMEDIDAAVQYSIGRRLSVTGPFLSADMGGLDVFESISSYLFPDLSAGQTSLTAMKNCVEAGRYGQKNGAGFYEWTPSFSKKMNEERERELIEWLKKDLNER</sequence>
<dbReference type="Pfam" id="PF00725">
    <property type="entry name" value="3HCDH"/>
    <property type="match status" value="1"/>
</dbReference>
<dbReference type="PIRSF" id="PIRSF000105">
    <property type="entry name" value="HCDH"/>
    <property type="match status" value="1"/>
</dbReference>
<feature type="domain" description="3-hydroxyacyl-CoA dehydrogenase C-terminal" evidence="5">
    <location>
        <begin position="191"/>
        <end position="287"/>
    </location>
</feature>
<dbReference type="Gene3D" id="3.40.50.720">
    <property type="entry name" value="NAD(P)-binding Rossmann-like Domain"/>
    <property type="match status" value="1"/>
</dbReference>
<comment type="similarity">
    <text evidence="2">Belongs to the 3-hydroxyacyl-CoA dehydrogenase family.</text>
</comment>
<dbReference type="InterPro" id="IPR006108">
    <property type="entry name" value="3HC_DH_C"/>
</dbReference>
<evidence type="ECO:0000256" key="1">
    <source>
        <dbReference type="ARBA" id="ARBA00005086"/>
    </source>
</evidence>
<keyword evidence="8" id="KW-1185">Reference proteome</keyword>
<dbReference type="OrthoDB" id="9815331at2"/>
<evidence type="ECO:0000256" key="3">
    <source>
        <dbReference type="ARBA" id="ARBA00023002"/>
    </source>
</evidence>
<dbReference type="GO" id="GO:0070403">
    <property type="term" value="F:NAD+ binding"/>
    <property type="evidence" value="ECO:0007669"/>
    <property type="project" value="InterPro"/>
</dbReference>
<dbReference type="PANTHER" id="PTHR48075">
    <property type="entry name" value="3-HYDROXYACYL-COA DEHYDROGENASE FAMILY PROTEIN"/>
    <property type="match status" value="1"/>
</dbReference>
<dbReference type="InterPro" id="IPR008927">
    <property type="entry name" value="6-PGluconate_DH-like_C_sf"/>
</dbReference>
<evidence type="ECO:0000256" key="2">
    <source>
        <dbReference type="ARBA" id="ARBA00009463"/>
    </source>
</evidence>
<name>A0A2N5HN51_9BACI</name>
<dbReference type="SUPFAM" id="SSF48179">
    <property type="entry name" value="6-phosphogluconate dehydrogenase C-terminal domain-like"/>
    <property type="match status" value="1"/>
</dbReference>
<evidence type="ECO:0000259" key="5">
    <source>
        <dbReference type="Pfam" id="PF00725"/>
    </source>
</evidence>
<comment type="pathway">
    <text evidence="1">Lipid metabolism; butanoate metabolism.</text>
</comment>
<dbReference type="SUPFAM" id="SSF51735">
    <property type="entry name" value="NAD(P)-binding Rossmann-fold domains"/>
    <property type="match status" value="1"/>
</dbReference>
<dbReference type="PANTHER" id="PTHR48075:SF5">
    <property type="entry name" value="3-HYDROXYBUTYRYL-COA DEHYDROGENASE"/>
    <property type="match status" value="1"/>
</dbReference>
<feature type="site" description="Important for catalytic activity" evidence="4">
    <location>
        <position position="142"/>
    </location>
</feature>
<evidence type="ECO:0000313" key="8">
    <source>
        <dbReference type="Proteomes" id="UP000234950"/>
    </source>
</evidence>
<keyword evidence="3" id="KW-0560">Oxidoreductase</keyword>
<gene>
    <name evidence="7" type="ORF">CVD27_06675</name>
</gene>
<dbReference type="InterPro" id="IPR013328">
    <property type="entry name" value="6PGD_dom2"/>
</dbReference>
<dbReference type="InterPro" id="IPR006176">
    <property type="entry name" value="3-OHacyl-CoA_DH_NAD-bd"/>
</dbReference>
<protein>
    <submittedName>
        <fullName evidence="7">3-hydroxybutyryl-CoA dehydrogenase</fullName>
    </submittedName>
</protein>
<evidence type="ECO:0000259" key="6">
    <source>
        <dbReference type="Pfam" id="PF02737"/>
    </source>
</evidence>
<accession>A0A2N5HN51</accession>
<reference evidence="7 8" key="1">
    <citation type="submission" date="2017-11" db="EMBL/GenBank/DDBJ databases">
        <title>Comparitive Functional Genomics of Dry Heat Resistant strains isolated from the Viking Spacecraft.</title>
        <authorList>
            <person name="Seuylemezian A."/>
            <person name="Cooper K."/>
            <person name="Vaishampayan P."/>
        </authorList>
    </citation>
    <scope>NUCLEOTIDE SEQUENCE [LARGE SCALE GENOMIC DNA]</scope>
    <source>
        <strain evidence="7 8">V32-6</strain>
    </source>
</reference>
<dbReference type="Gene3D" id="1.10.1040.10">
    <property type="entry name" value="N-(1-d-carboxylethyl)-l-norvaline Dehydrogenase, domain 2"/>
    <property type="match status" value="1"/>
</dbReference>
<dbReference type="AlphaFoldDB" id="A0A2N5HN51"/>